<organism evidence="2 3">
    <name type="scientific">Alkalicoccobacillus gibsonii</name>
    <dbReference type="NCBI Taxonomy" id="79881"/>
    <lineage>
        <taxon>Bacteria</taxon>
        <taxon>Bacillati</taxon>
        <taxon>Bacillota</taxon>
        <taxon>Bacilli</taxon>
        <taxon>Bacillales</taxon>
        <taxon>Bacillaceae</taxon>
        <taxon>Alkalicoccobacillus</taxon>
    </lineage>
</organism>
<dbReference type="Proteomes" id="UP001418796">
    <property type="component" value="Unassembled WGS sequence"/>
</dbReference>
<comment type="caution">
    <text evidence="2">The sequence shown here is derived from an EMBL/GenBank/DDBJ whole genome shotgun (WGS) entry which is preliminary data.</text>
</comment>
<dbReference type="EMBL" id="JBCITK010000001">
    <property type="protein sequence ID" value="MEN0643114.1"/>
    <property type="molecule type" value="Genomic_DNA"/>
</dbReference>
<evidence type="ECO:0000256" key="1">
    <source>
        <dbReference type="SAM" id="Phobius"/>
    </source>
</evidence>
<protein>
    <recommendedName>
        <fullName evidence="4">DUF2157 domain-containing protein</fullName>
    </recommendedName>
</protein>
<evidence type="ECO:0000313" key="2">
    <source>
        <dbReference type="EMBL" id="MEN0643114.1"/>
    </source>
</evidence>
<feature type="transmembrane region" description="Helical" evidence="1">
    <location>
        <begin position="52"/>
        <end position="73"/>
    </location>
</feature>
<feature type="transmembrane region" description="Helical" evidence="1">
    <location>
        <begin position="105"/>
        <end position="125"/>
    </location>
</feature>
<keyword evidence="1" id="KW-0472">Membrane</keyword>
<keyword evidence="1" id="KW-1133">Transmembrane helix</keyword>
<evidence type="ECO:0008006" key="4">
    <source>
        <dbReference type="Google" id="ProtNLM"/>
    </source>
</evidence>
<name>A0ABU9VGS7_9BACI</name>
<accession>A0ABU9VGS7</accession>
<proteinExistence type="predicted"/>
<reference evidence="2 3" key="1">
    <citation type="submission" date="2024-03" db="EMBL/GenBank/DDBJ databases">
        <title>Bacilli Hybrid Assemblies.</title>
        <authorList>
            <person name="Kovac J."/>
        </authorList>
    </citation>
    <scope>NUCLEOTIDE SEQUENCE [LARGE SCALE GENOMIC DNA]</scope>
    <source>
        <strain evidence="2 3">FSL R7-0666</strain>
    </source>
</reference>
<feature type="transmembrane region" description="Helical" evidence="1">
    <location>
        <begin position="79"/>
        <end position="96"/>
    </location>
</feature>
<evidence type="ECO:0000313" key="3">
    <source>
        <dbReference type="Proteomes" id="UP001418796"/>
    </source>
</evidence>
<gene>
    <name evidence="2" type="ORF">MKY91_08135</name>
</gene>
<keyword evidence="1" id="KW-0812">Transmembrane</keyword>
<feature type="transmembrane region" description="Helical" evidence="1">
    <location>
        <begin position="156"/>
        <end position="174"/>
    </location>
</feature>
<sequence length="175" mass="21190">MDKQRREIIINEIHYWQKTKLLPEQQCHYLLALYSEGEDELPNQRETKRAKMVLYVLFTQLCFLASVFILYFTDFESRLQMGLVFFLLSLTFFTWFKRRNHAMESVIHTLMLTMILFVFLLYYSFTAWTEIPSQAVIFLFSAIWISIGWRKKQTIFYLVAAFMLTMAIIIFFFYQ</sequence>
<dbReference type="RefSeq" id="WP_343130096.1">
    <property type="nucleotide sequence ID" value="NZ_JBCITK010000001.1"/>
</dbReference>
<feature type="transmembrane region" description="Helical" evidence="1">
    <location>
        <begin position="131"/>
        <end position="149"/>
    </location>
</feature>
<keyword evidence="3" id="KW-1185">Reference proteome</keyword>